<dbReference type="Pfam" id="PF00440">
    <property type="entry name" value="TetR_N"/>
    <property type="match status" value="1"/>
</dbReference>
<comment type="caution">
    <text evidence="4">The sequence shown here is derived from an EMBL/GenBank/DDBJ whole genome shotgun (WGS) entry which is preliminary data.</text>
</comment>
<name>A0A919Y4M2_9BACL</name>
<sequence length="302" mass="34760">MSLKSADKKTLILRSAMQLFSTKGPSATSMQEIAEMCGMSKGSLYLHFKSKDELEQSLFNYCFQMLQEHLVQVELEQHLGPKERLIRQTEVLLNLVQELREFLVMQFQDWIKYGKLYREPDSFKENNITLLHFTQKALVSAFGERIIPYSADLVMIAQGILGVLIRLLFEPRMAGSHRRMAVYLVDLLDAMVERLLEQGPEPLISEAELQRWSTEGSCIKPAERHPLLVIKEMKEALGGKGVKLTSTQREDMLDTLQVLESEILEPVPRKVVIRGMLLNVLEFPVLEKQTEELERLLKPYIK</sequence>
<reference evidence="4" key="1">
    <citation type="submission" date="2021-03" db="EMBL/GenBank/DDBJ databases">
        <title>Antimicrobial resistance genes in bacteria isolated from Japanese honey, and their potential for conferring macrolide and lincosamide resistance in the American foulbrood pathogen Paenibacillus larvae.</title>
        <authorList>
            <person name="Okamoto M."/>
            <person name="Kumagai M."/>
            <person name="Kanamori H."/>
            <person name="Takamatsu D."/>
        </authorList>
    </citation>
    <scope>NUCLEOTIDE SEQUENCE</scope>
    <source>
        <strain evidence="4">J41TS4</strain>
    </source>
</reference>
<dbReference type="InterPro" id="IPR009057">
    <property type="entry name" value="Homeodomain-like_sf"/>
</dbReference>
<organism evidence="4 5">
    <name type="scientific">Paenibacillus apis</name>
    <dbReference type="NCBI Taxonomy" id="1792174"/>
    <lineage>
        <taxon>Bacteria</taxon>
        <taxon>Bacillati</taxon>
        <taxon>Bacillota</taxon>
        <taxon>Bacilli</taxon>
        <taxon>Bacillales</taxon>
        <taxon>Paenibacillaceae</taxon>
        <taxon>Paenibacillus</taxon>
    </lineage>
</organism>
<evidence type="ECO:0000259" key="3">
    <source>
        <dbReference type="PROSITE" id="PS50977"/>
    </source>
</evidence>
<dbReference type="PROSITE" id="PS50977">
    <property type="entry name" value="HTH_TETR_2"/>
    <property type="match status" value="1"/>
</dbReference>
<evidence type="ECO:0000256" key="2">
    <source>
        <dbReference type="PROSITE-ProRule" id="PRU00335"/>
    </source>
</evidence>
<dbReference type="Proteomes" id="UP000678895">
    <property type="component" value="Unassembled WGS sequence"/>
</dbReference>
<evidence type="ECO:0000256" key="1">
    <source>
        <dbReference type="ARBA" id="ARBA00023125"/>
    </source>
</evidence>
<evidence type="ECO:0000313" key="5">
    <source>
        <dbReference type="Proteomes" id="UP000678895"/>
    </source>
</evidence>
<gene>
    <name evidence="4" type="ORF">J41TS4_18530</name>
</gene>
<keyword evidence="1 2" id="KW-0238">DNA-binding</keyword>
<feature type="DNA-binding region" description="H-T-H motif" evidence="2">
    <location>
        <begin position="29"/>
        <end position="48"/>
    </location>
</feature>
<dbReference type="EMBL" id="BORS01000005">
    <property type="protein sequence ID" value="GIO42095.1"/>
    <property type="molecule type" value="Genomic_DNA"/>
</dbReference>
<dbReference type="PRINTS" id="PR00455">
    <property type="entry name" value="HTHTETR"/>
</dbReference>
<proteinExistence type="predicted"/>
<feature type="domain" description="HTH tetR-type" evidence="3">
    <location>
        <begin position="6"/>
        <end position="66"/>
    </location>
</feature>
<dbReference type="RefSeq" id="WP_301626675.1">
    <property type="nucleotide sequence ID" value="NZ_BORS01000005.1"/>
</dbReference>
<dbReference type="GO" id="GO:0003677">
    <property type="term" value="F:DNA binding"/>
    <property type="evidence" value="ECO:0007669"/>
    <property type="project" value="UniProtKB-UniRule"/>
</dbReference>
<accession>A0A919Y4M2</accession>
<dbReference type="InterPro" id="IPR001647">
    <property type="entry name" value="HTH_TetR"/>
</dbReference>
<dbReference type="PANTHER" id="PTHR43479">
    <property type="entry name" value="ACREF/ENVCD OPERON REPRESSOR-RELATED"/>
    <property type="match status" value="1"/>
</dbReference>
<dbReference type="AlphaFoldDB" id="A0A919Y4M2"/>
<keyword evidence="5" id="KW-1185">Reference proteome</keyword>
<dbReference type="InterPro" id="IPR050624">
    <property type="entry name" value="HTH-type_Tx_Regulator"/>
</dbReference>
<evidence type="ECO:0000313" key="4">
    <source>
        <dbReference type="EMBL" id="GIO42095.1"/>
    </source>
</evidence>
<protein>
    <submittedName>
        <fullName evidence="4">TetR family transcriptional regulator</fullName>
    </submittedName>
</protein>
<dbReference type="Gene3D" id="1.10.357.10">
    <property type="entry name" value="Tetracycline Repressor, domain 2"/>
    <property type="match status" value="1"/>
</dbReference>
<dbReference type="PANTHER" id="PTHR43479:SF22">
    <property type="entry name" value="TRANSCRIPTIONAL REGULATOR, TETR FAMILY"/>
    <property type="match status" value="1"/>
</dbReference>
<dbReference type="SUPFAM" id="SSF46689">
    <property type="entry name" value="Homeodomain-like"/>
    <property type="match status" value="1"/>
</dbReference>